<evidence type="ECO:0000256" key="1">
    <source>
        <dbReference type="ARBA" id="ARBA00004651"/>
    </source>
</evidence>
<dbReference type="PANTHER" id="PTHR40060:SF1">
    <property type="entry name" value="UPF0316 PROTEIN YEBE"/>
    <property type="match status" value="1"/>
</dbReference>
<comment type="caution">
    <text evidence="9">The sequence shown here is derived from an EMBL/GenBank/DDBJ whole genome shotgun (WGS) entry which is preliminary data.</text>
</comment>
<keyword evidence="3 6" id="KW-0812">Transmembrane</keyword>
<comment type="similarity">
    <text evidence="6">Belongs to the UPF0316 family.</text>
</comment>
<organism evidence="9 10">
    <name type="scientific">Acetobacterium malicum</name>
    <dbReference type="NCBI Taxonomy" id="52692"/>
    <lineage>
        <taxon>Bacteria</taxon>
        <taxon>Bacillati</taxon>
        <taxon>Bacillota</taxon>
        <taxon>Clostridia</taxon>
        <taxon>Eubacteriales</taxon>
        <taxon>Eubacteriaceae</taxon>
        <taxon>Acetobacterium</taxon>
    </lineage>
</organism>
<keyword evidence="10" id="KW-1185">Reference proteome</keyword>
<dbReference type="InterPro" id="IPR019264">
    <property type="entry name" value="DUF2179"/>
</dbReference>
<accession>A0ABR6YUZ2</accession>
<keyword evidence="2 6" id="KW-1003">Cell membrane</keyword>
<evidence type="ECO:0000259" key="7">
    <source>
        <dbReference type="Pfam" id="PF10035"/>
    </source>
</evidence>
<dbReference type="HAMAP" id="MF_01515">
    <property type="entry name" value="UPF0316"/>
    <property type="match status" value="1"/>
</dbReference>
<feature type="domain" description="DUF2179" evidence="7">
    <location>
        <begin position="109"/>
        <end position="161"/>
    </location>
</feature>
<evidence type="ECO:0000256" key="5">
    <source>
        <dbReference type="ARBA" id="ARBA00023136"/>
    </source>
</evidence>
<feature type="domain" description="DUF5698" evidence="8">
    <location>
        <begin position="19"/>
        <end position="76"/>
    </location>
</feature>
<dbReference type="InterPro" id="IPR022930">
    <property type="entry name" value="UPF0316"/>
</dbReference>
<evidence type="ECO:0000256" key="6">
    <source>
        <dbReference type="HAMAP-Rule" id="MF_01515"/>
    </source>
</evidence>
<evidence type="ECO:0000259" key="8">
    <source>
        <dbReference type="Pfam" id="PF18955"/>
    </source>
</evidence>
<evidence type="ECO:0000256" key="3">
    <source>
        <dbReference type="ARBA" id="ARBA00022692"/>
    </source>
</evidence>
<dbReference type="Proteomes" id="UP000622405">
    <property type="component" value="Unassembled WGS sequence"/>
</dbReference>
<dbReference type="CDD" id="cd16381">
    <property type="entry name" value="YitT_C_like_1"/>
    <property type="match status" value="1"/>
</dbReference>
<proteinExistence type="inferred from homology"/>
<keyword evidence="4 6" id="KW-1133">Transmembrane helix</keyword>
<dbReference type="Pfam" id="PF10035">
    <property type="entry name" value="DUF2179"/>
    <property type="match status" value="1"/>
</dbReference>
<dbReference type="NCBIfam" id="NF003194">
    <property type="entry name" value="PRK04164.1-5"/>
    <property type="match status" value="1"/>
</dbReference>
<feature type="transmembrane region" description="Helical" evidence="6">
    <location>
        <begin position="31"/>
        <end position="51"/>
    </location>
</feature>
<gene>
    <name evidence="9" type="ORF">GH811_04850</name>
</gene>
<evidence type="ECO:0000313" key="10">
    <source>
        <dbReference type="Proteomes" id="UP000622405"/>
    </source>
</evidence>
<reference evidence="9 10" key="1">
    <citation type="journal article" date="2020" name="mSystems">
        <title>Defining Genomic and Predicted Metabolic Features of the Acetobacterium Genus.</title>
        <authorList>
            <person name="Ross D.E."/>
            <person name="Marshall C.W."/>
            <person name="Gulliver D."/>
            <person name="May H.D."/>
            <person name="Norman R.S."/>
        </authorList>
    </citation>
    <scope>NUCLEOTIDE SEQUENCE [LARGE SCALE GENOMIC DNA]</scope>
    <source>
        <strain evidence="9 10">DSM 4132</strain>
    </source>
</reference>
<evidence type="ECO:0000256" key="4">
    <source>
        <dbReference type="ARBA" id="ARBA00022989"/>
    </source>
</evidence>
<sequence>MTRLFLIIFIQLLYVPMLTLRTICMVKNLKVLTGLFGFMEALIYIFGLAIVLSGDQSILEMVVYAIGFAVGLTLGIYIEQKLAIGFTSIQVNIEEENPTLIEVLRNEGYGVTVYYGEGKFGKRTNLDILTRRKSQKSLLKLIDQYEPKAFIMSFEPKMFRGGYLTAMMNRRLKRKPSKWEQSDQETKSVIEKTVAEIRNETETLKHDWFEE</sequence>
<dbReference type="Pfam" id="PF18955">
    <property type="entry name" value="DUF5698"/>
    <property type="match status" value="1"/>
</dbReference>
<dbReference type="InterPro" id="IPR044035">
    <property type="entry name" value="DUF5698"/>
</dbReference>
<name>A0ABR6YUZ2_9FIRM</name>
<dbReference type="EMBL" id="WJBE01000003">
    <property type="protein sequence ID" value="MBC3898941.1"/>
    <property type="molecule type" value="Genomic_DNA"/>
</dbReference>
<dbReference type="RefSeq" id="WP_186893528.1">
    <property type="nucleotide sequence ID" value="NZ_WJBE01000003.1"/>
</dbReference>
<keyword evidence="5 6" id="KW-0472">Membrane</keyword>
<comment type="subcellular location">
    <subcellularLocation>
        <location evidence="1 6">Cell membrane</location>
        <topology evidence="1 6">Multi-pass membrane protein</topology>
    </subcellularLocation>
</comment>
<evidence type="ECO:0000313" key="9">
    <source>
        <dbReference type="EMBL" id="MBC3898941.1"/>
    </source>
</evidence>
<feature type="transmembrane region" description="Helical" evidence="6">
    <location>
        <begin position="58"/>
        <end position="78"/>
    </location>
</feature>
<dbReference type="PANTHER" id="PTHR40060">
    <property type="entry name" value="UPF0316 PROTEIN YEBE"/>
    <property type="match status" value="1"/>
</dbReference>
<evidence type="ECO:0000256" key="2">
    <source>
        <dbReference type="ARBA" id="ARBA00022475"/>
    </source>
</evidence>
<protein>
    <recommendedName>
        <fullName evidence="6">UPF0316 protein GH811_04850</fullName>
    </recommendedName>
</protein>